<keyword evidence="1" id="KW-1185">Reference proteome</keyword>
<dbReference type="KEGG" id="dqu:106743209"/>
<dbReference type="GeneID" id="106743209"/>
<proteinExistence type="predicted"/>
<evidence type="ECO:0000313" key="2">
    <source>
        <dbReference type="RefSeq" id="XP_014472325.1"/>
    </source>
</evidence>
<dbReference type="AlphaFoldDB" id="A0A6P3X1W4"/>
<gene>
    <name evidence="2" type="primary">LOC106743209</name>
</gene>
<dbReference type="Proteomes" id="UP000515204">
    <property type="component" value="Unplaced"/>
</dbReference>
<accession>A0A6P3X1W4</accession>
<dbReference type="RefSeq" id="XP_014472325.1">
    <property type="nucleotide sequence ID" value="XM_014616839.1"/>
</dbReference>
<sequence length="272" mass="31662">MYIYSPKMIRLVLHQEVVSFIEKSKEDLITDFNDEDEFKGYLKIFGININCENKEIHLNKENIDFDRDIKVCAQYLAKPSCRWPSHIFKNSQNMSRLISFLFEMWEIMKHVNLDPKMFVQPRDMRKVQRIIRDWLSVVRKSAGRNATSCTKCMMSGYCTQDHRYRFAGSRCSNNCAKNYIVGAIYNGSRRKDRKLCEKCIEVDRAIQENEILEDKADIRATSEVARNLLSDSVDTMSGQERLQYQMRKAACNIVQSSNRGVQTAASRPPARA</sequence>
<name>A0A6P3X1W4_DINQU</name>
<organism evidence="1 2">
    <name type="scientific">Dinoponera quadriceps</name>
    <name type="common">South American ant</name>
    <dbReference type="NCBI Taxonomy" id="609295"/>
    <lineage>
        <taxon>Eukaryota</taxon>
        <taxon>Metazoa</taxon>
        <taxon>Ecdysozoa</taxon>
        <taxon>Arthropoda</taxon>
        <taxon>Hexapoda</taxon>
        <taxon>Insecta</taxon>
        <taxon>Pterygota</taxon>
        <taxon>Neoptera</taxon>
        <taxon>Endopterygota</taxon>
        <taxon>Hymenoptera</taxon>
        <taxon>Apocrita</taxon>
        <taxon>Aculeata</taxon>
        <taxon>Formicoidea</taxon>
        <taxon>Formicidae</taxon>
        <taxon>Ponerinae</taxon>
        <taxon>Ponerini</taxon>
        <taxon>Dinoponera</taxon>
    </lineage>
</organism>
<evidence type="ECO:0000313" key="1">
    <source>
        <dbReference type="Proteomes" id="UP000515204"/>
    </source>
</evidence>
<reference evidence="2" key="1">
    <citation type="submission" date="2025-08" db="UniProtKB">
        <authorList>
            <consortium name="RefSeq"/>
        </authorList>
    </citation>
    <scope>IDENTIFICATION</scope>
</reference>
<protein>
    <submittedName>
        <fullName evidence="2">Uncharacterized protein LOC106743209</fullName>
    </submittedName>
</protein>